<gene>
    <name evidence="2" type="ORF">AN477_16775</name>
</gene>
<comment type="caution">
    <text evidence="2">The sequence shown here is derived from an EMBL/GenBank/DDBJ whole genome shotgun (WGS) entry which is preliminary data.</text>
</comment>
<dbReference type="Proteomes" id="UP000050482">
    <property type="component" value="Unassembled WGS sequence"/>
</dbReference>
<proteinExistence type="predicted"/>
<dbReference type="RefSeq" id="WP_054970321.1">
    <property type="nucleotide sequence ID" value="NZ_LJCO01000072.1"/>
</dbReference>
<feature type="transmembrane region" description="Helical" evidence="1">
    <location>
        <begin position="146"/>
        <end position="167"/>
    </location>
</feature>
<evidence type="ECO:0000313" key="2">
    <source>
        <dbReference type="EMBL" id="KPV42625.1"/>
    </source>
</evidence>
<dbReference type="OrthoDB" id="5245199at2"/>
<feature type="transmembrane region" description="Helical" evidence="1">
    <location>
        <begin position="111"/>
        <end position="134"/>
    </location>
</feature>
<organism evidence="2 3">
    <name type="scientific">Alicyclobacillus ferrooxydans</name>
    <dbReference type="NCBI Taxonomy" id="471514"/>
    <lineage>
        <taxon>Bacteria</taxon>
        <taxon>Bacillati</taxon>
        <taxon>Bacillota</taxon>
        <taxon>Bacilli</taxon>
        <taxon>Bacillales</taxon>
        <taxon>Alicyclobacillaceae</taxon>
        <taxon>Alicyclobacillus</taxon>
    </lineage>
</organism>
<reference evidence="2 3" key="1">
    <citation type="submission" date="2015-09" db="EMBL/GenBank/DDBJ databases">
        <title>Draft genome sequence of Alicyclobacillus ferrooxydans DSM 22381.</title>
        <authorList>
            <person name="Hemp J."/>
        </authorList>
    </citation>
    <scope>NUCLEOTIDE SEQUENCE [LARGE SCALE GENOMIC DNA]</scope>
    <source>
        <strain evidence="2 3">TC-34</strain>
    </source>
</reference>
<feature type="transmembrane region" description="Helical" evidence="1">
    <location>
        <begin position="212"/>
        <end position="229"/>
    </location>
</feature>
<name>A0A0P9CB06_9BACL</name>
<dbReference type="PATRIC" id="fig|471514.4.peg.1213"/>
<keyword evidence="1" id="KW-0472">Membrane</keyword>
<evidence type="ECO:0008006" key="4">
    <source>
        <dbReference type="Google" id="ProtNLM"/>
    </source>
</evidence>
<sequence>MAETSTKKHLSVTVYYLLIAMGMGWPALIATGRLLSLWKTGNTLSPLSLAAIHTLVLGSMMTIAFGVLYQIVPIAFQAPPVARHVLYWHLPIHLLSVILMVIGFLHSRFLWVGIGGSMLLIAAGVYFAFVLQSYRKARNKTPVHRSLTIPFVSLLLVILVGIFQAFVPQDVTQSVVMTHVLLGGLAFWGGLVLVLSYKLFPMFIISHGYKASLVRTASLYFSGVALWLVKEWLPSQAWTPLDMAVTILILYGLISFVVDMIAVVRARKRQRIVLPLYDAMVATATIVIAQVWILALLWLHDTTSIVYAVYLFAFGGLIPLMFAYMQKIVPFLWFEYRFSKRPERKTAPLIDDMVPKRPAQTGFIIYYIGVLLGLTYLIFAPSRVRPHAAGAGSSAAAGAGAGSAVSTAGLTMTPTYLSWLSAVCLTIGSFVLFLALQHVLTIGGKRPNDDAA</sequence>
<feature type="transmembrane region" description="Helical" evidence="1">
    <location>
        <begin position="179"/>
        <end position="200"/>
    </location>
</feature>
<feature type="transmembrane region" description="Helical" evidence="1">
    <location>
        <begin position="241"/>
        <end position="264"/>
    </location>
</feature>
<feature type="transmembrane region" description="Helical" evidence="1">
    <location>
        <begin position="305"/>
        <end position="324"/>
    </location>
</feature>
<feature type="transmembrane region" description="Helical" evidence="1">
    <location>
        <begin position="12"/>
        <end position="30"/>
    </location>
</feature>
<feature type="transmembrane region" description="Helical" evidence="1">
    <location>
        <begin position="416"/>
        <end position="436"/>
    </location>
</feature>
<dbReference type="AlphaFoldDB" id="A0A0P9CB06"/>
<dbReference type="EMBL" id="LJCO01000072">
    <property type="protein sequence ID" value="KPV42625.1"/>
    <property type="molecule type" value="Genomic_DNA"/>
</dbReference>
<feature type="transmembrane region" description="Helical" evidence="1">
    <location>
        <begin position="50"/>
        <end position="72"/>
    </location>
</feature>
<protein>
    <recommendedName>
        <fullName evidence="4">Cytochrome C oxidase subunit I</fullName>
    </recommendedName>
</protein>
<evidence type="ECO:0000313" key="3">
    <source>
        <dbReference type="Proteomes" id="UP000050482"/>
    </source>
</evidence>
<keyword evidence="1" id="KW-1133">Transmembrane helix</keyword>
<feature type="transmembrane region" description="Helical" evidence="1">
    <location>
        <begin position="363"/>
        <end position="380"/>
    </location>
</feature>
<keyword evidence="1" id="KW-0812">Transmembrane</keyword>
<keyword evidence="3" id="KW-1185">Reference proteome</keyword>
<dbReference type="STRING" id="471514.AN477_16775"/>
<feature type="transmembrane region" description="Helical" evidence="1">
    <location>
        <begin position="276"/>
        <end position="299"/>
    </location>
</feature>
<evidence type="ECO:0000256" key="1">
    <source>
        <dbReference type="SAM" id="Phobius"/>
    </source>
</evidence>
<accession>A0A0P9CB06</accession>
<feature type="transmembrane region" description="Helical" evidence="1">
    <location>
        <begin position="84"/>
        <end position="105"/>
    </location>
</feature>